<protein>
    <submittedName>
        <fullName evidence="6">Histidine kinase</fullName>
    </submittedName>
</protein>
<dbReference type="Proteomes" id="UP001642900">
    <property type="component" value="Unassembled WGS sequence"/>
</dbReference>
<feature type="transmembrane region" description="Helical" evidence="4">
    <location>
        <begin position="269"/>
        <end position="292"/>
    </location>
</feature>
<organism evidence="6 7">
    <name type="scientific">Allomesorhizobium camelthorni</name>
    <dbReference type="NCBI Taxonomy" id="475069"/>
    <lineage>
        <taxon>Bacteria</taxon>
        <taxon>Pseudomonadati</taxon>
        <taxon>Pseudomonadota</taxon>
        <taxon>Alphaproteobacteria</taxon>
        <taxon>Hyphomicrobiales</taxon>
        <taxon>Phyllobacteriaceae</taxon>
        <taxon>Allomesorhizobium</taxon>
    </lineage>
</organism>
<dbReference type="CDD" id="cd16917">
    <property type="entry name" value="HATPase_UhpB-NarQ-NarX-like"/>
    <property type="match status" value="1"/>
</dbReference>
<keyword evidence="2 6" id="KW-0418">Kinase</keyword>
<dbReference type="SUPFAM" id="SSF55874">
    <property type="entry name" value="ATPase domain of HSP90 chaperone/DNA topoisomerase II/histidine kinase"/>
    <property type="match status" value="1"/>
</dbReference>
<dbReference type="InterPro" id="IPR003594">
    <property type="entry name" value="HATPase_dom"/>
</dbReference>
<feature type="transmembrane region" description="Helical" evidence="4">
    <location>
        <begin position="363"/>
        <end position="381"/>
    </location>
</feature>
<feature type="transmembrane region" description="Helical" evidence="4">
    <location>
        <begin position="240"/>
        <end position="263"/>
    </location>
</feature>
<gene>
    <name evidence="6" type="ORF">G6N73_23170</name>
</gene>
<dbReference type="SMART" id="SM00387">
    <property type="entry name" value="HATPase_c"/>
    <property type="match status" value="1"/>
</dbReference>
<accession>A0A6G4WHD2</accession>
<feature type="transmembrane region" description="Helical" evidence="4">
    <location>
        <begin position="210"/>
        <end position="228"/>
    </location>
</feature>
<keyword evidence="4" id="KW-0472">Membrane</keyword>
<dbReference type="Gene3D" id="1.20.5.1930">
    <property type="match status" value="1"/>
</dbReference>
<evidence type="ECO:0000313" key="6">
    <source>
        <dbReference type="EMBL" id="NGO54014.1"/>
    </source>
</evidence>
<dbReference type="RefSeq" id="WP_165031942.1">
    <property type="nucleotide sequence ID" value="NZ_JAAKZF010000042.1"/>
</dbReference>
<dbReference type="PANTHER" id="PTHR24421">
    <property type="entry name" value="NITRATE/NITRITE SENSOR PROTEIN NARX-RELATED"/>
    <property type="match status" value="1"/>
</dbReference>
<dbReference type="Gene3D" id="3.30.565.10">
    <property type="entry name" value="Histidine kinase-like ATPase, C-terminal domain"/>
    <property type="match status" value="1"/>
</dbReference>
<evidence type="ECO:0000256" key="4">
    <source>
        <dbReference type="SAM" id="Phobius"/>
    </source>
</evidence>
<evidence type="ECO:0000256" key="2">
    <source>
        <dbReference type="ARBA" id="ARBA00022777"/>
    </source>
</evidence>
<dbReference type="EMBL" id="JAAKZF010000042">
    <property type="protein sequence ID" value="NGO54014.1"/>
    <property type="molecule type" value="Genomic_DNA"/>
</dbReference>
<keyword evidence="1" id="KW-0808">Transferase</keyword>
<evidence type="ECO:0000256" key="3">
    <source>
        <dbReference type="ARBA" id="ARBA00023012"/>
    </source>
</evidence>
<dbReference type="PANTHER" id="PTHR24421:SF58">
    <property type="entry name" value="SIGNAL TRANSDUCTION HISTIDINE-PROTEIN KINASE_PHOSPHATASE UHPB"/>
    <property type="match status" value="1"/>
</dbReference>
<dbReference type="GO" id="GO:0000160">
    <property type="term" value="P:phosphorelay signal transduction system"/>
    <property type="evidence" value="ECO:0007669"/>
    <property type="project" value="UniProtKB-KW"/>
</dbReference>
<feature type="transmembrane region" description="Helical" evidence="4">
    <location>
        <begin position="179"/>
        <end position="204"/>
    </location>
</feature>
<keyword evidence="4" id="KW-0812">Transmembrane</keyword>
<dbReference type="AlphaFoldDB" id="A0A6G4WHD2"/>
<name>A0A6G4WHD2_9HYPH</name>
<evidence type="ECO:0000256" key="1">
    <source>
        <dbReference type="ARBA" id="ARBA00022679"/>
    </source>
</evidence>
<dbReference type="InterPro" id="IPR036890">
    <property type="entry name" value="HATPase_C_sf"/>
</dbReference>
<dbReference type="Pfam" id="PF02518">
    <property type="entry name" value="HATPase_c"/>
    <property type="match status" value="1"/>
</dbReference>
<proteinExistence type="predicted"/>
<feature type="transmembrane region" description="Helical" evidence="4">
    <location>
        <begin position="327"/>
        <end position="354"/>
    </location>
</feature>
<dbReference type="InterPro" id="IPR050482">
    <property type="entry name" value="Sensor_HK_TwoCompSys"/>
</dbReference>
<reference evidence="6 7" key="1">
    <citation type="submission" date="2020-02" db="EMBL/GenBank/DDBJ databases">
        <title>Genome sequence of strain CCNWXJ40-4.</title>
        <authorList>
            <person name="Gao J."/>
            <person name="Sun J."/>
        </authorList>
    </citation>
    <scope>NUCLEOTIDE SEQUENCE [LARGE SCALE GENOMIC DNA]</scope>
    <source>
        <strain evidence="6 7">CCNWXJ 40-4</strain>
    </source>
</reference>
<evidence type="ECO:0000313" key="7">
    <source>
        <dbReference type="Proteomes" id="UP001642900"/>
    </source>
</evidence>
<keyword evidence="3" id="KW-0902">Two-component regulatory system</keyword>
<evidence type="ECO:0000259" key="5">
    <source>
        <dbReference type="SMART" id="SM00387"/>
    </source>
</evidence>
<dbReference type="GO" id="GO:0016301">
    <property type="term" value="F:kinase activity"/>
    <property type="evidence" value="ECO:0007669"/>
    <property type="project" value="UniProtKB-KW"/>
</dbReference>
<sequence length="635" mass="68794">MISSPALGWRNRLGFYLLAQALIVVACILMLRQPLPEPSASYQISEAILGEEGAQRPVRLPYHLTSRVTSGNPPVFTLSFDRPANETDHAWSILLPRFISGVEVAVNGTVILDSRLHPAANRADRNSPEIAVIPELLLRGGANMLTVRLHAWGPLTGFLDRVFVGPDEALRPAYERRALLFLTLPVVFSAWQAILAVLLGVMWLKRRHEPTYGVLAAAMAIGVLQAFVSAPVGQSDYAGLNAMLIASAPLEAACVLIFIIAFLRLERPRYFWIAFIPGLVIAAAGLAGNAALVRQAYLVLGPPTVFLSLSIICILVARAAVVRGDGVAMLLGCAVTIVMTFLFHDLLSVFGIVIERPILVSRLSYSALLVAIGIGLTWRFATALNEVDSFAGRMVTLVREAEDKLRASLALEEERARAAALASERNRLTRDLHDGLGGQLVSIVALSERGAWEGARIGEAARAALKDLRLVIDAMDDIDGDLMLALGTWRERTAAQLRPHGLALDWHVLVPEGMPVHPELRPWHVIQILRLLDEGVTNSVKHAGATRIKVRIETIGETAGDQRGRITVEDDGQGFVLCDQGHRATDAPNTARGLANMHKRAARCGAQLEITSGPGGTRVRLDLPRSFPNVELASG</sequence>
<keyword evidence="7" id="KW-1185">Reference proteome</keyword>
<keyword evidence="4" id="KW-1133">Transmembrane helix</keyword>
<feature type="domain" description="Histidine kinase/HSP90-like ATPase" evidence="5">
    <location>
        <begin position="523"/>
        <end position="627"/>
    </location>
</feature>
<feature type="transmembrane region" description="Helical" evidence="4">
    <location>
        <begin position="13"/>
        <end position="31"/>
    </location>
</feature>
<feature type="transmembrane region" description="Helical" evidence="4">
    <location>
        <begin position="304"/>
        <end position="321"/>
    </location>
</feature>
<comment type="caution">
    <text evidence="6">The sequence shown here is derived from an EMBL/GenBank/DDBJ whole genome shotgun (WGS) entry which is preliminary data.</text>
</comment>